<evidence type="ECO:0000256" key="1">
    <source>
        <dbReference type="ARBA" id="ARBA00004496"/>
    </source>
</evidence>
<organism evidence="9">
    <name type="scientific">Schistocephalus solidus</name>
    <name type="common">Tapeworm</name>
    <dbReference type="NCBI Taxonomy" id="70667"/>
    <lineage>
        <taxon>Eukaryota</taxon>
        <taxon>Metazoa</taxon>
        <taxon>Spiralia</taxon>
        <taxon>Lophotrochozoa</taxon>
        <taxon>Platyhelminthes</taxon>
        <taxon>Cestoda</taxon>
        <taxon>Eucestoda</taxon>
        <taxon>Diphyllobothriidea</taxon>
        <taxon>Diphyllobothriidae</taxon>
        <taxon>Schistocephalus</taxon>
    </lineage>
</organism>
<evidence type="ECO:0000256" key="8">
    <source>
        <dbReference type="SAM" id="MobiDB-lite"/>
    </source>
</evidence>
<keyword evidence="2 7" id="KW-0963">Cytoplasm</keyword>
<name>A0A0V0J306_SCHSO</name>
<protein>
    <recommendedName>
        <fullName evidence="6 7">Gem-associated protein 2</fullName>
    </recommendedName>
</protein>
<evidence type="ECO:0000256" key="2">
    <source>
        <dbReference type="ARBA" id="ARBA00022490"/>
    </source>
</evidence>
<sequence length="239" mass="27064">MPRSSESSSDELLQQALPVDDTDGLGPPNVSAALLSANDYLRHVRYESSQYPKVMVSDKHLKGNFKLPTATEDTTQKSSSYVSEEWQRLQADLFRSAKREFDVLKANMKLASSPIIPLPSELELTDLKAWFSHNSPKISHFISLSQKTIIEVLQTLLPLCTPKYWNSSLEPWIYSTLIALEQPLHPDTCHSVRRLAKSFRKIASKSEEITSKDISRRWPFCEIIIAIVAFVFGQLDLVT</sequence>
<dbReference type="GO" id="GO:0032797">
    <property type="term" value="C:SMN complex"/>
    <property type="evidence" value="ECO:0007669"/>
    <property type="project" value="UniProtKB-UniRule"/>
</dbReference>
<dbReference type="PIRSF" id="PIRSF038038">
    <property type="entry name" value="SMN_Gemin2"/>
    <property type="match status" value="1"/>
</dbReference>
<dbReference type="GO" id="GO:0005681">
    <property type="term" value="C:spliceosomal complex"/>
    <property type="evidence" value="ECO:0007669"/>
    <property type="project" value="UniProtKB-UniRule"/>
</dbReference>
<dbReference type="EMBL" id="GEEE01024209">
    <property type="protein sequence ID" value="JAP39016.1"/>
    <property type="molecule type" value="Transcribed_RNA"/>
</dbReference>
<proteinExistence type="inferred from homology"/>
<accession>A0A0V0J306</accession>
<dbReference type="EMBL" id="GEEE01023512">
    <property type="protein sequence ID" value="JAP39713.1"/>
    <property type="molecule type" value="Transcribed_RNA"/>
</dbReference>
<evidence type="ECO:0000256" key="4">
    <source>
        <dbReference type="ARBA" id="ARBA00023187"/>
    </source>
</evidence>
<comment type="subcellular location">
    <subcellularLocation>
        <location evidence="1">Cytoplasm</location>
    </subcellularLocation>
</comment>
<dbReference type="EMBL" id="GEEE01003319">
    <property type="protein sequence ID" value="JAP59906.1"/>
    <property type="molecule type" value="Transcribed_RNA"/>
</dbReference>
<comment type="function">
    <text evidence="7">The SMN complex catalyzes the assembly of small nuclear ribonucleoproteins (snRNPs), the building blocks of the spliceosome, and thereby plays an important role in the splicing of cellular pre-mRNAs.</text>
</comment>
<comment type="similarity">
    <text evidence="5 7">Belongs to the gemin-2 family.</text>
</comment>
<dbReference type="PANTHER" id="PTHR12794">
    <property type="entry name" value="GEMIN2"/>
    <property type="match status" value="1"/>
</dbReference>
<keyword evidence="3 7" id="KW-0507">mRNA processing</keyword>
<dbReference type="Gene3D" id="1.20.58.1070">
    <property type="match status" value="1"/>
</dbReference>
<dbReference type="GO" id="GO:0000387">
    <property type="term" value="P:spliceosomal snRNP assembly"/>
    <property type="evidence" value="ECO:0007669"/>
    <property type="project" value="UniProtKB-UniRule"/>
</dbReference>
<dbReference type="Pfam" id="PF04938">
    <property type="entry name" value="SIP1"/>
    <property type="match status" value="1"/>
</dbReference>
<gene>
    <name evidence="9" type="primary">GEMI2</name>
    <name evidence="9" type="ORF">TR99084</name>
</gene>
<evidence type="ECO:0000256" key="5">
    <source>
        <dbReference type="ARBA" id="ARBA00025758"/>
    </source>
</evidence>
<dbReference type="InterPro" id="IPR017364">
    <property type="entry name" value="GEMIN2"/>
</dbReference>
<evidence type="ECO:0000256" key="7">
    <source>
        <dbReference type="PIRNR" id="PIRNR038038"/>
    </source>
</evidence>
<dbReference type="AlphaFoldDB" id="A0A0V0J306"/>
<evidence type="ECO:0000313" key="9">
    <source>
        <dbReference type="EMBL" id="JAP59906.1"/>
    </source>
</evidence>
<feature type="region of interest" description="Disordered" evidence="8">
    <location>
        <begin position="1"/>
        <end position="28"/>
    </location>
</feature>
<keyword evidence="4 7" id="KW-0508">mRNA splicing</keyword>
<evidence type="ECO:0000256" key="6">
    <source>
        <dbReference type="ARBA" id="ARBA00047179"/>
    </source>
</evidence>
<evidence type="ECO:0000256" key="3">
    <source>
        <dbReference type="ARBA" id="ARBA00022664"/>
    </source>
</evidence>
<reference evidence="9" key="1">
    <citation type="submission" date="2016-01" db="EMBL/GenBank/DDBJ databases">
        <title>Reference transcriptome for the parasite Schistocephalus solidus: insights into the molecular evolution of parasitism.</title>
        <authorList>
            <person name="Hebert F.O."/>
            <person name="Grambauer S."/>
            <person name="Barber I."/>
            <person name="Landry C.R."/>
            <person name="Aubin-Horth N."/>
        </authorList>
    </citation>
    <scope>NUCLEOTIDE SEQUENCE</scope>
</reference>
<dbReference type="InterPro" id="IPR035426">
    <property type="entry name" value="Gemin2/Brr1"/>
</dbReference>
<dbReference type="GO" id="GO:0000245">
    <property type="term" value="P:spliceosomal complex assembly"/>
    <property type="evidence" value="ECO:0007669"/>
    <property type="project" value="UniProtKB-UniRule"/>
</dbReference>
<comment type="subunit">
    <text evidence="7">Part of the core SMN complex.</text>
</comment>
<dbReference type="PANTHER" id="PTHR12794:SF0">
    <property type="entry name" value="GEM-ASSOCIATED PROTEIN 2"/>
    <property type="match status" value="1"/>
</dbReference>